<proteinExistence type="predicted"/>
<accession>A0A6N7ZBB9</accession>
<dbReference type="AlphaFoldDB" id="A0A6N7ZBB9"/>
<name>A0A6N7ZBB9_9PSEU</name>
<gene>
    <name evidence="1" type="ORF">GKO32_34465</name>
</gene>
<dbReference type="RefSeq" id="WP_154761110.1">
    <property type="nucleotide sequence ID" value="NZ_WMBA01000086.1"/>
</dbReference>
<evidence type="ECO:0000313" key="2">
    <source>
        <dbReference type="Proteomes" id="UP000440096"/>
    </source>
</evidence>
<keyword evidence="2" id="KW-1185">Reference proteome</keyword>
<dbReference type="Proteomes" id="UP000440096">
    <property type="component" value="Unassembled WGS sequence"/>
</dbReference>
<reference evidence="1 2" key="1">
    <citation type="submission" date="2019-11" db="EMBL/GenBank/DDBJ databases">
        <title>Draft genome of Amycolatopsis RM579.</title>
        <authorList>
            <person name="Duangmal K."/>
            <person name="Mingma R."/>
        </authorList>
    </citation>
    <scope>NUCLEOTIDE SEQUENCE [LARGE SCALE GENOMIC DNA]</scope>
    <source>
        <strain evidence="1 2">RM579</strain>
    </source>
</reference>
<evidence type="ECO:0000313" key="1">
    <source>
        <dbReference type="EMBL" id="MTD59052.1"/>
    </source>
</evidence>
<dbReference type="EMBL" id="WMBA01000086">
    <property type="protein sequence ID" value="MTD59052.1"/>
    <property type="molecule type" value="Genomic_DNA"/>
</dbReference>
<dbReference type="OrthoDB" id="4554121at2"/>
<organism evidence="1 2">
    <name type="scientific">Amycolatopsis pithecellobii</name>
    <dbReference type="NCBI Taxonomy" id="664692"/>
    <lineage>
        <taxon>Bacteria</taxon>
        <taxon>Bacillati</taxon>
        <taxon>Actinomycetota</taxon>
        <taxon>Actinomycetes</taxon>
        <taxon>Pseudonocardiales</taxon>
        <taxon>Pseudonocardiaceae</taxon>
        <taxon>Amycolatopsis</taxon>
    </lineage>
</organism>
<sequence length="181" mass="20805">MEVTFAEDYICFRTYPFPGATVHPTGVLPRARIRDADWKAWPPEIRTVTGETLFVPRSQEAELHQFCDRNGIAGHCRPDTWSDLLEPFLDTWFDPDHDRATDERLRQAGVSQEETEEIRERLTPLMKAYNFDSMLWEWVNLNLFDLLSALSGPLVPPGLQATLGDPAVLYVWAMEIADRAR</sequence>
<comment type="caution">
    <text evidence="1">The sequence shown here is derived from an EMBL/GenBank/DDBJ whole genome shotgun (WGS) entry which is preliminary data.</text>
</comment>
<protein>
    <submittedName>
        <fullName evidence="1">Uncharacterized protein</fullName>
    </submittedName>
</protein>